<feature type="compositionally biased region" description="Low complexity" evidence="1">
    <location>
        <begin position="31"/>
        <end position="42"/>
    </location>
</feature>
<organism evidence="3 4">
    <name type="scientific">Brenthis ino</name>
    <name type="common">lesser marbled fritillary</name>
    <dbReference type="NCBI Taxonomy" id="405034"/>
    <lineage>
        <taxon>Eukaryota</taxon>
        <taxon>Metazoa</taxon>
        <taxon>Ecdysozoa</taxon>
        <taxon>Arthropoda</taxon>
        <taxon>Hexapoda</taxon>
        <taxon>Insecta</taxon>
        <taxon>Pterygota</taxon>
        <taxon>Neoptera</taxon>
        <taxon>Endopterygota</taxon>
        <taxon>Lepidoptera</taxon>
        <taxon>Glossata</taxon>
        <taxon>Ditrysia</taxon>
        <taxon>Papilionoidea</taxon>
        <taxon>Nymphalidae</taxon>
        <taxon>Heliconiinae</taxon>
        <taxon>Argynnini</taxon>
        <taxon>Brenthis</taxon>
    </lineage>
</organism>
<feature type="chain" id="PRO_5035478389" evidence="2">
    <location>
        <begin position="20"/>
        <end position="257"/>
    </location>
</feature>
<evidence type="ECO:0000256" key="2">
    <source>
        <dbReference type="SAM" id="SignalP"/>
    </source>
</evidence>
<feature type="compositionally biased region" description="Polar residues" evidence="1">
    <location>
        <begin position="45"/>
        <end position="59"/>
    </location>
</feature>
<keyword evidence="2" id="KW-0732">Signal</keyword>
<protein>
    <submittedName>
        <fullName evidence="3">Uncharacterized protein</fullName>
    </submittedName>
</protein>
<evidence type="ECO:0000313" key="3">
    <source>
        <dbReference type="EMBL" id="CAH0731438.1"/>
    </source>
</evidence>
<dbReference type="Proteomes" id="UP000838878">
    <property type="component" value="Chromosome 9"/>
</dbReference>
<dbReference type="AlphaFoldDB" id="A0A8J9VVU9"/>
<keyword evidence="4" id="KW-1185">Reference proteome</keyword>
<dbReference type="EMBL" id="OV170229">
    <property type="protein sequence ID" value="CAH0731438.1"/>
    <property type="molecule type" value="Genomic_DNA"/>
</dbReference>
<reference evidence="3" key="1">
    <citation type="submission" date="2021-12" db="EMBL/GenBank/DDBJ databases">
        <authorList>
            <person name="Martin H S."/>
        </authorList>
    </citation>
    <scope>NUCLEOTIDE SEQUENCE</scope>
</reference>
<gene>
    <name evidence="3" type="ORF">BINO364_LOCUS16312</name>
</gene>
<sequence length="257" mass="29149">MHLWIFFVFFIIAKDISQANCHHSDSDQDSNDNNGNDSSGDQGNHENSGSGESDTNPISNSQCGSCNGPSCYTFSESDFERKPIRSKPTEVLLPLQNIPRSSSSNSYEEVYDIVTYTRNPKLEHAIRCELNDEGGLDNEKSIAKKSKKKVEASYRLRCASPEVNTCEADNIQYGETSLRSVNSKVKYVKLTLTKKNLNRNMEIFDIFVLSPIRKSQIPIKCTIFEEPAVLEKYKESEGTRNRKIPIQVYRVRCASRR</sequence>
<feature type="signal peptide" evidence="2">
    <location>
        <begin position="1"/>
        <end position="19"/>
    </location>
</feature>
<feature type="region of interest" description="Disordered" evidence="1">
    <location>
        <begin position="21"/>
        <end position="59"/>
    </location>
</feature>
<accession>A0A8J9VVU9</accession>
<proteinExistence type="predicted"/>
<name>A0A8J9VVU9_9NEOP</name>
<feature type="non-terminal residue" evidence="3">
    <location>
        <position position="257"/>
    </location>
</feature>
<dbReference type="OrthoDB" id="10364119at2759"/>
<evidence type="ECO:0000256" key="1">
    <source>
        <dbReference type="SAM" id="MobiDB-lite"/>
    </source>
</evidence>
<evidence type="ECO:0000313" key="4">
    <source>
        <dbReference type="Proteomes" id="UP000838878"/>
    </source>
</evidence>